<dbReference type="EMBL" id="HACA01001732">
    <property type="protein sequence ID" value="CDW19093.1"/>
    <property type="molecule type" value="Transcribed_RNA"/>
</dbReference>
<name>A0A0K2SZB0_LEPSM</name>
<organism evidence="1">
    <name type="scientific">Lepeophtheirus salmonis</name>
    <name type="common">Salmon louse</name>
    <name type="synonym">Caligus salmonis</name>
    <dbReference type="NCBI Taxonomy" id="72036"/>
    <lineage>
        <taxon>Eukaryota</taxon>
        <taxon>Metazoa</taxon>
        <taxon>Ecdysozoa</taxon>
        <taxon>Arthropoda</taxon>
        <taxon>Crustacea</taxon>
        <taxon>Multicrustacea</taxon>
        <taxon>Hexanauplia</taxon>
        <taxon>Copepoda</taxon>
        <taxon>Siphonostomatoida</taxon>
        <taxon>Caligidae</taxon>
        <taxon>Lepeophtheirus</taxon>
    </lineage>
</organism>
<proteinExistence type="predicted"/>
<sequence length="40" mass="4676">MCNRMDVILFKRQDSKVFKKIKSVALSWAGLVRNVHLQSK</sequence>
<evidence type="ECO:0000313" key="1">
    <source>
        <dbReference type="EMBL" id="CDW19093.1"/>
    </source>
</evidence>
<feature type="non-terminal residue" evidence="1">
    <location>
        <position position="40"/>
    </location>
</feature>
<dbReference type="AlphaFoldDB" id="A0A0K2SZB0"/>
<protein>
    <submittedName>
        <fullName evidence="1">Uncharacterized protein</fullName>
    </submittedName>
</protein>
<reference evidence="1" key="1">
    <citation type="submission" date="2014-05" db="EMBL/GenBank/DDBJ databases">
        <authorList>
            <person name="Chronopoulou M."/>
        </authorList>
    </citation>
    <scope>NUCLEOTIDE SEQUENCE</scope>
    <source>
        <tissue evidence="1">Whole organism</tissue>
    </source>
</reference>
<accession>A0A0K2SZB0</accession>